<dbReference type="RefSeq" id="XP_022250063.1">
    <property type="nucleotide sequence ID" value="XM_022394355.1"/>
</dbReference>
<evidence type="ECO:0000313" key="11">
    <source>
        <dbReference type="Proteomes" id="UP000694941"/>
    </source>
</evidence>
<evidence type="ECO:0000313" key="14">
    <source>
        <dbReference type="RefSeq" id="XP_022250060.1"/>
    </source>
</evidence>
<evidence type="ECO:0000256" key="2">
    <source>
        <dbReference type="ARBA" id="ARBA00020407"/>
    </source>
</evidence>
<gene>
    <name evidence="12 13 14 15 16 17 18" type="primary">LOC106466363</name>
</gene>
<evidence type="ECO:0000259" key="10">
    <source>
        <dbReference type="Pfam" id="PF18594"/>
    </source>
</evidence>
<dbReference type="RefSeq" id="XP_022250058.1">
    <property type="nucleotide sequence ID" value="XM_022394350.1"/>
</dbReference>
<dbReference type="PANTHER" id="PTHR44281">
    <property type="entry name" value="SPINDLE ASSEMBLY ABNORMAL PROTEIN 6 HOMOLOG"/>
    <property type="match status" value="1"/>
</dbReference>
<evidence type="ECO:0000256" key="7">
    <source>
        <dbReference type="SAM" id="Coils"/>
    </source>
</evidence>
<feature type="compositionally biased region" description="Polar residues" evidence="8">
    <location>
        <begin position="625"/>
        <end position="675"/>
    </location>
</feature>
<keyword evidence="3" id="KW-0963">Cytoplasm</keyword>
<dbReference type="Pfam" id="PF18594">
    <property type="entry name" value="Sas6_CC"/>
    <property type="match status" value="1"/>
</dbReference>
<evidence type="ECO:0000256" key="6">
    <source>
        <dbReference type="ARBA" id="ARBA00023306"/>
    </source>
</evidence>
<dbReference type="RefSeq" id="XP_022250064.1">
    <property type="nucleotide sequence ID" value="XM_022394356.1"/>
</dbReference>
<evidence type="ECO:0000256" key="8">
    <source>
        <dbReference type="SAM" id="MobiDB-lite"/>
    </source>
</evidence>
<evidence type="ECO:0000313" key="17">
    <source>
        <dbReference type="RefSeq" id="XP_022250063.1"/>
    </source>
</evidence>
<evidence type="ECO:0000256" key="1">
    <source>
        <dbReference type="ARBA" id="ARBA00004300"/>
    </source>
</evidence>
<dbReference type="Pfam" id="PF16531">
    <property type="entry name" value="SAS-6_N"/>
    <property type="match status" value="1"/>
</dbReference>
<evidence type="ECO:0000313" key="18">
    <source>
        <dbReference type="RefSeq" id="XP_022250064.1"/>
    </source>
</evidence>
<dbReference type="Gene3D" id="1.20.5.340">
    <property type="match status" value="1"/>
</dbReference>
<evidence type="ECO:0000313" key="16">
    <source>
        <dbReference type="RefSeq" id="XP_022250062.1"/>
    </source>
</evidence>
<evidence type="ECO:0000313" key="15">
    <source>
        <dbReference type="RefSeq" id="XP_022250061.1"/>
    </source>
</evidence>
<evidence type="ECO:0000313" key="13">
    <source>
        <dbReference type="RefSeq" id="XP_022250059.1"/>
    </source>
</evidence>
<accession>A0ABM1T2F3</accession>
<dbReference type="InterPro" id="IPR038558">
    <property type="entry name" value="SAS-6_N_sf"/>
</dbReference>
<name>A0ABM1T2F3_LIMPO</name>
<feature type="domain" description="SAS-6 coiled-coil" evidence="10">
    <location>
        <begin position="163"/>
        <end position="189"/>
    </location>
</feature>
<keyword evidence="11" id="KW-1185">Reference proteome</keyword>
<dbReference type="RefSeq" id="XP_022250062.1">
    <property type="nucleotide sequence ID" value="XM_022394354.1"/>
</dbReference>
<organism evidence="11 13">
    <name type="scientific">Limulus polyphemus</name>
    <name type="common">Atlantic horseshoe crab</name>
    <dbReference type="NCBI Taxonomy" id="6850"/>
    <lineage>
        <taxon>Eukaryota</taxon>
        <taxon>Metazoa</taxon>
        <taxon>Ecdysozoa</taxon>
        <taxon>Arthropoda</taxon>
        <taxon>Chelicerata</taxon>
        <taxon>Merostomata</taxon>
        <taxon>Xiphosura</taxon>
        <taxon>Limulidae</taxon>
        <taxon>Limulus</taxon>
    </lineage>
</organism>
<reference evidence="12 13" key="1">
    <citation type="submission" date="2025-05" db="UniProtKB">
        <authorList>
            <consortium name="RefSeq"/>
        </authorList>
    </citation>
    <scope>IDENTIFICATION</scope>
    <source>
        <tissue evidence="12 13">Muscle</tissue>
    </source>
</reference>
<feature type="region of interest" description="Disordered" evidence="8">
    <location>
        <begin position="625"/>
        <end position="687"/>
    </location>
</feature>
<dbReference type="PANTHER" id="PTHR44281:SF2">
    <property type="entry name" value="SPINDLE ASSEMBLY ABNORMAL PROTEIN 6 HOMOLOG"/>
    <property type="match status" value="1"/>
</dbReference>
<keyword evidence="4 7" id="KW-0175">Coiled coil</keyword>
<evidence type="ECO:0000313" key="12">
    <source>
        <dbReference type="RefSeq" id="XP_022250058.1"/>
    </source>
</evidence>
<evidence type="ECO:0000256" key="4">
    <source>
        <dbReference type="ARBA" id="ARBA00023054"/>
    </source>
</evidence>
<evidence type="ECO:0000256" key="3">
    <source>
        <dbReference type="ARBA" id="ARBA00022490"/>
    </source>
</evidence>
<keyword evidence="5" id="KW-0206">Cytoskeleton</keyword>
<evidence type="ECO:0000259" key="9">
    <source>
        <dbReference type="Pfam" id="PF16531"/>
    </source>
</evidence>
<dbReference type="PROSITE" id="PS50096">
    <property type="entry name" value="IQ"/>
    <property type="match status" value="1"/>
</dbReference>
<sequence>MLIAQSLTTESNQGEVEKLFSKVLTVTIKEGGVTQGRKSRLLISVERCIISSPLSRKELSIRLTDDFDPFFLYVLTLTEEDFHSLKSQQGLLVDFAAFPQKLIDLLELCEQEEHKDLPKFLLSLNLQGRTGVDHANLDIIETNPFKHLTHLNLKLAPASDVFVKKHMVSCLKNLKDDKEQLEARLFNTETEYRERLQQCQDSLTVRTKELELLKEQTKAEVTELKLKHQEEFCDHQENVRKIQREADHRWEKEKIHLEEMYKKQKQQLEARVSLLDSLNKDLQEKSHKSDSTIRELRSRISALEEELQHFRHKAQMLTKENNKINTDNQDLEKTVGQLKTRVSSMEEDIRDKEQLLSRSQEQLRVVQEERREVEETAEQRRITLNKRESSLKSLSDEVMKGNEIITKLQSEIRNYHAKLKLRNKITAKQEEILGDKENKLQTLQEEVSTLKSSGKEKDDENHRLQQELGNVKQKLEDCQKQIRTNENVINWLNKQLNESHINPQRAPTAPALPFQQQQYLTSTPMMRPPGIHTTGVPACGRTTSVGTASVPQHLQYNPGGLGQDKISVASSQCGPAFNSGNGPIDPRYFQKQSDHALARTTVSTTTSSALTRCASNQGVGIQFKSTGRSQSAHNRLGTLQPNLNQNPSRPTTTSASNTQPSKSGVLQPNQNQVTLRSEVPKSTRIQPPLMSAYFNEMPASN</sequence>
<dbReference type="GeneID" id="106466363"/>
<dbReference type="Proteomes" id="UP000694941">
    <property type="component" value="Unplaced"/>
</dbReference>
<dbReference type="Gene3D" id="2.170.210.20">
    <property type="entry name" value="Spindle assembly abnormal protein 6, N-terminal domain"/>
    <property type="match status" value="1"/>
</dbReference>
<feature type="coiled-coil region" evidence="7">
    <location>
        <begin position="426"/>
        <end position="481"/>
    </location>
</feature>
<evidence type="ECO:0000256" key="5">
    <source>
        <dbReference type="ARBA" id="ARBA00023212"/>
    </source>
</evidence>
<protein>
    <recommendedName>
        <fullName evidence="2">Spindle assembly abnormal protein 6 homolog</fullName>
    </recommendedName>
</protein>
<feature type="coiled-coil region" evidence="7">
    <location>
        <begin position="164"/>
        <end position="227"/>
    </location>
</feature>
<dbReference type="InterPro" id="IPR041513">
    <property type="entry name" value="SAS6_CC"/>
</dbReference>
<dbReference type="RefSeq" id="XP_022250061.1">
    <property type="nucleotide sequence ID" value="XM_022394353.1"/>
</dbReference>
<dbReference type="CDD" id="cd10142">
    <property type="entry name" value="HD_SAS6_N"/>
    <property type="match status" value="1"/>
</dbReference>
<dbReference type="RefSeq" id="XP_022250059.1">
    <property type="nucleotide sequence ID" value="XM_022394351.1"/>
</dbReference>
<dbReference type="SUPFAM" id="SSF57997">
    <property type="entry name" value="Tropomyosin"/>
    <property type="match status" value="1"/>
</dbReference>
<comment type="subcellular location">
    <subcellularLocation>
        <location evidence="1">Cytoplasm</location>
        <location evidence="1">Cytoskeleton</location>
        <location evidence="1">Microtubule organizing center</location>
        <location evidence="1">Centrosome</location>
    </subcellularLocation>
</comment>
<keyword evidence="6" id="KW-0131">Cell cycle</keyword>
<feature type="coiled-coil region" evidence="7">
    <location>
        <begin position="265"/>
        <end position="386"/>
    </location>
</feature>
<dbReference type="InterPro" id="IPR032396">
    <property type="entry name" value="SAS-6_N"/>
</dbReference>
<proteinExistence type="predicted"/>
<feature type="domain" description="Spindle assembly abnormal protein 6 N-terminal" evidence="9">
    <location>
        <begin position="19"/>
        <end position="155"/>
    </location>
</feature>
<dbReference type="RefSeq" id="XP_022250060.1">
    <property type="nucleotide sequence ID" value="XM_022394352.1"/>
</dbReference>